<dbReference type="EMBL" id="JBHMBW010000108">
    <property type="protein sequence ID" value="MFB9631655.1"/>
    <property type="molecule type" value="Genomic_DNA"/>
</dbReference>
<accession>A0ABV5SIY5</accession>
<dbReference type="Proteomes" id="UP001589532">
    <property type="component" value="Unassembled WGS sequence"/>
</dbReference>
<proteinExistence type="predicted"/>
<evidence type="ECO:0000313" key="2">
    <source>
        <dbReference type="EMBL" id="MFB9631655.1"/>
    </source>
</evidence>
<protein>
    <recommendedName>
        <fullName evidence="4">Secreted protein</fullName>
    </recommendedName>
</protein>
<feature type="signal peptide" evidence="1">
    <location>
        <begin position="1"/>
        <end position="24"/>
    </location>
</feature>
<keyword evidence="1" id="KW-0732">Signal</keyword>
<evidence type="ECO:0000313" key="3">
    <source>
        <dbReference type="Proteomes" id="UP001589532"/>
    </source>
</evidence>
<evidence type="ECO:0008006" key="4">
    <source>
        <dbReference type="Google" id="ProtNLM"/>
    </source>
</evidence>
<comment type="caution">
    <text evidence="2">The sequence shown here is derived from an EMBL/GenBank/DDBJ whole genome shotgun (WGS) entry which is preliminary data.</text>
</comment>
<gene>
    <name evidence="2" type="ORF">ACFFSA_52090</name>
</gene>
<feature type="chain" id="PRO_5046672651" description="Secreted protein" evidence="1">
    <location>
        <begin position="25"/>
        <end position="179"/>
    </location>
</feature>
<organism evidence="2 3">
    <name type="scientific">Nonomuraea helvata</name>
    <dbReference type="NCBI Taxonomy" id="37484"/>
    <lineage>
        <taxon>Bacteria</taxon>
        <taxon>Bacillati</taxon>
        <taxon>Actinomycetota</taxon>
        <taxon>Actinomycetes</taxon>
        <taxon>Streptosporangiales</taxon>
        <taxon>Streptosporangiaceae</taxon>
        <taxon>Nonomuraea</taxon>
    </lineage>
</organism>
<keyword evidence="3" id="KW-1185">Reference proteome</keyword>
<reference evidence="2 3" key="1">
    <citation type="submission" date="2024-09" db="EMBL/GenBank/DDBJ databases">
        <authorList>
            <person name="Sun Q."/>
            <person name="Mori K."/>
        </authorList>
    </citation>
    <scope>NUCLEOTIDE SEQUENCE [LARGE SCALE GENOMIC DNA]</scope>
    <source>
        <strain evidence="2 3">JCM 3143</strain>
    </source>
</reference>
<dbReference type="RefSeq" id="WP_344994336.1">
    <property type="nucleotide sequence ID" value="NZ_BAAAXV010000008.1"/>
</dbReference>
<evidence type="ECO:0000256" key="1">
    <source>
        <dbReference type="SAM" id="SignalP"/>
    </source>
</evidence>
<name>A0ABV5SIY5_9ACTN</name>
<sequence>MRIIQRLGVVAACLGGLTTSSVQAQWEPVEPPELEAPSEWAGLLALGPRDVWAAGSEDGPDGFSWSYEPGAKNAGRPVLQRWDGTAWRRTELPDWHGELHAVTALGKDDVWVAGVDAELQPGRVMMLHYDGRSWTREFLRSAGTVHKLNLARVPGTSQLWLTNSRGPGYSDKPVVFRRR</sequence>